<accession>A0A087UFR5</accession>
<dbReference type="EMBL" id="KK119614">
    <property type="protein sequence ID" value="KFM76204.1"/>
    <property type="molecule type" value="Genomic_DNA"/>
</dbReference>
<dbReference type="AlphaFoldDB" id="A0A087UFR5"/>
<evidence type="ECO:0000313" key="2">
    <source>
        <dbReference type="Proteomes" id="UP000054359"/>
    </source>
</evidence>
<gene>
    <name evidence="1" type="ORF">X975_19232</name>
</gene>
<sequence>MIRRVHTAFSNVGDWSSTISQSLRYSMQPSVETVSKIQEYVSKYTAMQRYRTGFLQNCYGFLHVERLQSVSQKSF</sequence>
<keyword evidence="2" id="KW-1185">Reference proteome</keyword>
<evidence type="ECO:0000313" key="1">
    <source>
        <dbReference type="EMBL" id="KFM76204.1"/>
    </source>
</evidence>
<proteinExistence type="predicted"/>
<organism evidence="1 2">
    <name type="scientific">Stegodyphus mimosarum</name>
    <name type="common">African social velvet spider</name>
    <dbReference type="NCBI Taxonomy" id="407821"/>
    <lineage>
        <taxon>Eukaryota</taxon>
        <taxon>Metazoa</taxon>
        <taxon>Ecdysozoa</taxon>
        <taxon>Arthropoda</taxon>
        <taxon>Chelicerata</taxon>
        <taxon>Arachnida</taxon>
        <taxon>Araneae</taxon>
        <taxon>Araneomorphae</taxon>
        <taxon>Entelegynae</taxon>
        <taxon>Eresoidea</taxon>
        <taxon>Eresidae</taxon>
        <taxon>Stegodyphus</taxon>
    </lineage>
</organism>
<dbReference type="Proteomes" id="UP000054359">
    <property type="component" value="Unassembled WGS sequence"/>
</dbReference>
<feature type="non-terminal residue" evidence="1">
    <location>
        <position position="75"/>
    </location>
</feature>
<reference evidence="1 2" key="1">
    <citation type="submission" date="2013-11" db="EMBL/GenBank/DDBJ databases">
        <title>Genome sequencing of Stegodyphus mimosarum.</title>
        <authorList>
            <person name="Bechsgaard J."/>
        </authorList>
    </citation>
    <scope>NUCLEOTIDE SEQUENCE [LARGE SCALE GENOMIC DNA]</scope>
</reference>
<name>A0A087UFR5_STEMI</name>
<protein>
    <submittedName>
        <fullName evidence="1">Uncharacterized protein</fullName>
    </submittedName>
</protein>